<name>A0ABQ4XKL2_9ASTR</name>
<accession>A0ABQ4XKL2</accession>
<reference evidence="1" key="1">
    <citation type="journal article" date="2022" name="Int. J. Mol. Sci.">
        <title>Draft Genome of Tanacetum Coccineum: Genomic Comparison of Closely Related Tanacetum-Family Plants.</title>
        <authorList>
            <person name="Yamashiro T."/>
            <person name="Shiraishi A."/>
            <person name="Nakayama K."/>
            <person name="Satake H."/>
        </authorList>
    </citation>
    <scope>NUCLEOTIDE SEQUENCE</scope>
</reference>
<dbReference type="EMBL" id="BQNB010009589">
    <property type="protein sequence ID" value="GJS65585.1"/>
    <property type="molecule type" value="Genomic_DNA"/>
</dbReference>
<organism evidence="1 2">
    <name type="scientific">Tanacetum coccineum</name>
    <dbReference type="NCBI Taxonomy" id="301880"/>
    <lineage>
        <taxon>Eukaryota</taxon>
        <taxon>Viridiplantae</taxon>
        <taxon>Streptophyta</taxon>
        <taxon>Embryophyta</taxon>
        <taxon>Tracheophyta</taxon>
        <taxon>Spermatophyta</taxon>
        <taxon>Magnoliopsida</taxon>
        <taxon>eudicotyledons</taxon>
        <taxon>Gunneridae</taxon>
        <taxon>Pentapetalae</taxon>
        <taxon>asterids</taxon>
        <taxon>campanulids</taxon>
        <taxon>Asterales</taxon>
        <taxon>Asteraceae</taxon>
        <taxon>Asteroideae</taxon>
        <taxon>Anthemideae</taxon>
        <taxon>Anthemidinae</taxon>
        <taxon>Tanacetum</taxon>
    </lineage>
</organism>
<gene>
    <name evidence="1" type="ORF">Tco_0680149</name>
</gene>
<keyword evidence="2" id="KW-1185">Reference proteome</keyword>
<evidence type="ECO:0000313" key="1">
    <source>
        <dbReference type="EMBL" id="GJS65585.1"/>
    </source>
</evidence>
<dbReference type="Proteomes" id="UP001151760">
    <property type="component" value="Unassembled WGS sequence"/>
</dbReference>
<protein>
    <submittedName>
        <fullName evidence="1">Uncharacterized protein</fullName>
    </submittedName>
</protein>
<reference evidence="1" key="2">
    <citation type="submission" date="2022-01" db="EMBL/GenBank/DDBJ databases">
        <authorList>
            <person name="Yamashiro T."/>
            <person name="Shiraishi A."/>
            <person name="Satake H."/>
            <person name="Nakayama K."/>
        </authorList>
    </citation>
    <scope>NUCLEOTIDE SEQUENCE</scope>
</reference>
<evidence type="ECO:0000313" key="2">
    <source>
        <dbReference type="Proteomes" id="UP001151760"/>
    </source>
</evidence>
<proteinExistence type="predicted"/>
<sequence>MQKGLKTARNSAIFIAKTGQRLLWVVLAVPDISGGRPAYQGAAPRFEEGGEVCGFDSNEDEVVPKVDEVSLVDGVFDGAIAGDGDDDFVRGEGVVV</sequence>
<comment type="caution">
    <text evidence="1">The sequence shown here is derived from an EMBL/GenBank/DDBJ whole genome shotgun (WGS) entry which is preliminary data.</text>
</comment>